<evidence type="ECO:0000259" key="9">
    <source>
        <dbReference type="PROSITE" id="PS50879"/>
    </source>
</evidence>
<dbReference type="GO" id="GO:0043137">
    <property type="term" value="P:DNA replication, removal of RNA primer"/>
    <property type="evidence" value="ECO:0007669"/>
    <property type="project" value="TreeGrafter"/>
</dbReference>
<gene>
    <name evidence="10" type="ORF">Amon01_000013800</name>
</gene>
<accession>A0A9W6YS19</accession>
<dbReference type="Pfam" id="PF00075">
    <property type="entry name" value="RNase_H"/>
    <property type="match status" value="1"/>
</dbReference>
<comment type="catalytic activity">
    <reaction evidence="1">
        <text>Endonucleolytic cleavage to 5'-phosphomonoester.</text>
        <dbReference type="EC" id="3.1.26.4"/>
    </reaction>
</comment>
<dbReference type="AlphaFoldDB" id="A0A9W6YS19"/>
<evidence type="ECO:0000256" key="2">
    <source>
        <dbReference type="ARBA" id="ARBA00005300"/>
    </source>
</evidence>
<name>A0A9W6YS19_AMBMO</name>
<reference evidence="10" key="1">
    <citation type="submission" date="2023-04" db="EMBL/GenBank/DDBJ databases">
        <title>Ambrosiozyma monospora NBRC 1965.</title>
        <authorList>
            <person name="Ichikawa N."/>
            <person name="Sato H."/>
            <person name="Tonouchi N."/>
        </authorList>
    </citation>
    <scope>NUCLEOTIDE SEQUENCE</scope>
    <source>
        <strain evidence="10">NBRC 1965</strain>
    </source>
</reference>
<evidence type="ECO:0000256" key="5">
    <source>
        <dbReference type="ARBA" id="ARBA00022723"/>
    </source>
</evidence>
<dbReference type="PANTHER" id="PTHR10642:SF26">
    <property type="entry name" value="RIBONUCLEASE H1"/>
    <property type="match status" value="1"/>
</dbReference>
<keyword evidence="6" id="KW-0255">Endonuclease</keyword>
<dbReference type="PANTHER" id="PTHR10642">
    <property type="entry name" value="RIBONUCLEASE H1"/>
    <property type="match status" value="1"/>
</dbReference>
<dbReference type="InterPro" id="IPR012337">
    <property type="entry name" value="RNaseH-like_sf"/>
</dbReference>
<dbReference type="OrthoDB" id="245563at2759"/>
<comment type="caution">
    <text evidence="10">The sequence shown here is derived from an EMBL/GenBank/DDBJ whole genome shotgun (WGS) entry which is preliminary data.</text>
</comment>
<dbReference type="GO" id="GO:0004523">
    <property type="term" value="F:RNA-DNA hybrid ribonuclease activity"/>
    <property type="evidence" value="ECO:0007669"/>
    <property type="project" value="UniProtKB-EC"/>
</dbReference>
<evidence type="ECO:0000256" key="8">
    <source>
        <dbReference type="SAM" id="MobiDB-lite"/>
    </source>
</evidence>
<keyword evidence="4" id="KW-0540">Nuclease</keyword>
<evidence type="ECO:0000313" key="11">
    <source>
        <dbReference type="Proteomes" id="UP001165063"/>
    </source>
</evidence>
<dbReference type="SUPFAM" id="SSF53098">
    <property type="entry name" value="Ribonuclease H-like"/>
    <property type="match status" value="1"/>
</dbReference>
<evidence type="ECO:0000256" key="4">
    <source>
        <dbReference type="ARBA" id="ARBA00022722"/>
    </source>
</evidence>
<dbReference type="GO" id="GO:0003676">
    <property type="term" value="F:nucleic acid binding"/>
    <property type="evidence" value="ECO:0007669"/>
    <property type="project" value="InterPro"/>
</dbReference>
<protein>
    <recommendedName>
        <fullName evidence="3">ribonuclease H</fullName>
        <ecNumber evidence="3">3.1.26.4</ecNumber>
    </recommendedName>
</protein>
<evidence type="ECO:0000256" key="3">
    <source>
        <dbReference type="ARBA" id="ARBA00012180"/>
    </source>
</evidence>
<feature type="region of interest" description="Disordered" evidence="8">
    <location>
        <begin position="194"/>
        <end position="215"/>
    </location>
</feature>
<dbReference type="EC" id="3.1.26.4" evidence="3"/>
<feature type="compositionally biased region" description="Acidic residues" evidence="8">
    <location>
        <begin position="194"/>
        <end position="208"/>
    </location>
</feature>
<keyword evidence="11" id="KW-1185">Reference proteome</keyword>
<evidence type="ECO:0000313" key="10">
    <source>
        <dbReference type="EMBL" id="GMG19005.1"/>
    </source>
</evidence>
<proteinExistence type="inferred from homology"/>
<keyword evidence="7" id="KW-0378">Hydrolase</keyword>
<evidence type="ECO:0000256" key="7">
    <source>
        <dbReference type="ARBA" id="ARBA00022801"/>
    </source>
</evidence>
<dbReference type="EMBL" id="BSXU01000044">
    <property type="protein sequence ID" value="GMG19005.1"/>
    <property type="molecule type" value="Genomic_DNA"/>
</dbReference>
<dbReference type="GO" id="GO:0046872">
    <property type="term" value="F:metal ion binding"/>
    <property type="evidence" value="ECO:0007669"/>
    <property type="project" value="UniProtKB-KW"/>
</dbReference>
<keyword evidence="5" id="KW-0479">Metal-binding</keyword>
<organism evidence="10 11">
    <name type="scientific">Ambrosiozyma monospora</name>
    <name type="common">Yeast</name>
    <name type="synonym">Endomycopsis monosporus</name>
    <dbReference type="NCBI Taxonomy" id="43982"/>
    <lineage>
        <taxon>Eukaryota</taxon>
        <taxon>Fungi</taxon>
        <taxon>Dikarya</taxon>
        <taxon>Ascomycota</taxon>
        <taxon>Saccharomycotina</taxon>
        <taxon>Pichiomycetes</taxon>
        <taxon>Pichiales</taxon>
        <taxon>Pichiaceae</taxon>
        <taxon>Ambrosiozyma</taxon>
    </lineage>
</organism>
<evidence type="ECO:0000256" key="1">
    <source>
        <dbReference type="ARBA" id="ARBA00000077"/>
    </source>
</evidence>
<feature type="domain" description="RNase H type-1" evidence="9">
    <location>
        <begin position="19"/>
        <end position="185"/>
    </location>
</feature>
<dbReference type="InterPro" id="IPR002156">
    <property type="entry name" value="RNaseH_domain"/>
</dbReference>
<dbReference type="Proteomes" id="UP001165063">
    <property type="component" value="Unassembled WGS sequence"/>
</dbReference>
<evidence type="ECO:0000256" key="6">
    <source>
        <dbReference type="ARBA" id="ARBA00022759"/>
    </source>
</evidence>
<sequence>MPEVYYTNIVGDNGEFLNSVRTDVVYVNGACRGHAKNYQPRHAGLGIYLGENDIRNKSIYLGNADYTNQYVELMAVYESLKWISQLWALFPNVKHTIRTDSKYAFKSLTKWFHKWQRNGWRNSHGMQVPNRRLINDCLKHMNDINKKYATMCYGDIEIQLIDNEEDQLSVDGNKHAYELVQQAIDDSIESDEEFEEDMYFDSSSDEDSDSHRYSY</sequence>
<comment type="similarity">
    <text evidence="2">Belongs to the RNase H family.</text>
</comment>
<dbReference type="Gene3D" id="3.30.420.10">
    <property type="entry name" value="Ribonuclease H-like superfamily/Ribonuclease H"/>
    <property type="match status" value="1"/>
</dbReference>
<dbReference type="InterPro" id="IPR050092">
    <property type="entry name" value="RNase_H"/>
</dbReference>
<dbReference type="InterPro" id="IPR036397">
    <property type="entry name" value="RNaseH_sf"/>
</dbReference>
<dbReference type="PROSITE" id="PS50879">
    <property type="entry name" value="RNASE_H_1"/>
    <property type="match status" value="1"/>
</dbReference>